<dbReference type="PATRIC" id="fig|1505.7.peg.1874"/>
<organism evidence="3 5">
    <name type="scientific">Paraclostridium sordellii</name>
    <name type="common">Clostridium sordellii</name>
    <dbReference type="NCBI Taxonomy" id="1505"/>
    <lineage>
        <taxon>Bacteria</taxon>
        <taxon>Bacillati</taxon>
        <taxon>Bacillota</taxon>
        <taxon>Clostridia</taxon>
        <taxon>Peptostreptococcales</taxon>
        <taxon>Peptostreptococcaceae</taxon>
        <taxon>Paraclostridium</taxon>
    </lineage>
</organism>
<dbReference type="GeneID" id="97537753"/>
<dbReference type="Proteomes" id="UP000049685">
    <property type="component" value="Unassembled WGS sequence"/>
</dbReference>
<evidence type="ECO:0000313" key="2">
    <source>
        <dbReference type="EMBL" id="CEO33667.1"/>
    </source>
</evidence>
<dbReference type="RefSeq" id="WP_021121475.1">
    <property type="nucleotide sequence ID" value="NZ_BDJI01000002.1"/>
</dbReference>
<accession>A0A0A1SI14</accession>
<protein>
    <submittedName>
        <fullName evidence="3">Uncharacterized protein</fullName>
    </submittedName>
</protein>
<evidence type="ECO:0000313" key="1">
    <source>
        <dbReference type="EMBL" id="CEJ74028.1"/>
    </source>
</evidence>
<gene>
    <name evidence="1" type="ORF">ATCC9714_19161</name>
    <name evidence="3" type="ORF">R28058_16181</name>
    <name evidence="2" type="ORF">UMC4404_16471</name>
</gene>
<reference evidence="5 6" key="1">
    <citation type="submission" date="2015-01" db="EMBL/GenBank/DDBJ databases">
        <authorList>
            <person name="Aslett A.Martin."/>
            <person name="De Silva Nishadi"/>
        </authorList>
    </citation>
    <scope>NUCLEOTIDE SEQUENCE [LARGE SCALE GENOMIC DNA]</scope>
    <source>
        <strain evidence="3 5">R28058</strain>
        <strain evidence="6">UMC4404</strain>
    </source>
</reference>
<evidence type="ECO:0000313" key="6">
    <source>
        <dbReference type="Proteomes" id="UP000049685"/>
    </source>
</evidence>
<dbReference type="EMBL" id="CEKZ01000003">
    <property type="protein sequence ID" value="CEQ03885.1"/>
    <property type="molecule type" value="Genomic_DNA"/>
</dbReference>
<evidence type="ECO:0000313" key="4">
    <source>
        <dbReference type="Proteomes" id="UP000032811"/>
    </source>
</evidence>
<name>A0A0A1SI14_PARSO</name>
<dbReference type="eggNOG" id="ENOG5030G2K">
    <property type="taxonomic scope" value="Bacteria"/>
</dbReference>
<dbReference type="EMBL" id="CDNY01000003">
    <property type="protein sequence ID" value="CEO33667.1"/>
    <property type="molecule type" value="Genomic_DNA"/>
</dbReference>
<sequence>MSERNIKKEELDNNVEVKKLLKQNNNKEEIANEISQNKKIADILGNRLSNKNYFPPC</sequence>
<keyword evidence="4" id="KW-1185">Reference proteome</keyword>
<dbReference type="Proteomes" id="UP000032811">
    <property type="component" value="Chromosome 1"/>
</dbReference>
<evidence type="ECO:0000313" key="5">
    <source>
        <dbReference type="Proteomes" id="UP000049127"/>
    </source>
</evidence>
<dbReference type="AlphaFoldDB" id="A0A0A1SI14"/>
<dbReference type="EMBL" id="LN679998">
    <property type="protein sequence ID" value="CEJ74028.1"/>
    <property type="molecule type" value="Genomic_DNA"/>
</dbReference>
<reference evidence="2" key="2">
    <citation type="submission" date="2015-01" db="EMBL/GenBank/DDBJ databases">
        <authorList>
            <person name="Aslett M.A."/>
            <person name="De Silva N."/>
        </authorList>
    </citation>
    <scope>NUCLEOTIDE SEQUENCE</scope>
    <source>
        <strain evidence="1 4">ATCC9714</strain>
        <strain evidence="2">UMC4404</strain>
    </source>
</reference>
<dbReference type="Proteomes" id="UP000049127">
    <property type="component" value="Unassembled WGS sequence"/>
</dbReference>
<evidence type="ECO:0000313" key="3">
    <source>
        <dbReference type="EMBL" id="CEQ03885.1"/>
    </source>
</evidence>
<proteinExistence type="predicted"/>